<dbReference type="Gene3D" id="3.40.50.720">
    <property type="entry name" value="NAD(P)-binding Rossmann-like Domain"/>
    <property type="match status" value="1"/>
</dbReference>
<sequence length="252" mass="26752">MPQNNKVALVTGAGVGIGRAAAKALLKGGYQVVLTGRNLEKLEKAITTIGGTSENCLAVACDVGQPDQVKKLFAALKERFGRIDVLFNNAGIGAPAIPMEELTYEQWMNVVNSNLCGAFLCSQEAIRMMKVQSPQGGRIINNGSISAHAPRPMSAPYTATKHAISGLTKTISLDGRPFNIACGQIDIGNAATEMTERMAAGIMQADQSIKVEPRMDVDHVGEAVLHMAQLPLESNILSMTIMATNMPFVGRG</sequence>
<dbReference type="RefSeq" id="WP_087910366.1">
    <property type="nucleotide sequence ID" value="NZ_NAIA01000004.1"/>
</dbReference>
<dbReference type="CDD" id="cd05233">
    <property type="entry name" value="SDR_c"/>
    <property type="match status" value="1"/>
</dbReference>
<keyword evidence="2" id="KW-0560">Oxidoreductase</keyword>
<dbReference type="PROSITE" id="PS00061">
    <property type="entry name" value="ADH_SHORT"/>
    <property type="match status" value="1"/>
</dbReference>
<name>A0A210RVG6_9BURK</name>
<evidence type="ECO:0000256" key="3">
    <source>
        <dbReference type="RuleBase" id="RU000363"/>
    </source>
</evidence>
<dbReference type="FunFam" id="3.40.50.720:FF:000084">
    <property type="entry name" value="Short-chain dehydrogenase reductase"/>
    <property type="match status" value="1"/>
</dbReference>
<gene>
    <name evidence="4" type="ORF">B6A14_09970</name>
</gene>
<dbReference type="InterPro" id="IPR020904">
    <property type="entry name" value="Sc_DH/Rdtase_CS"/>
</dbReference>
<evidence type="ECO:0000313" key="4">
    <source>
        <dbReference type="EMBL" id="OWF64989.1"/>
    </source>
</evidence>
<proteinExistence type="inferred from homology"/>
<dbReference type="OrthoDB" id="9810734at2"/>
<comment type="similarity">
    <text evidence="1 3">Belongs to the short-chain dehydrogenases/reductases (SDR) family.</text>
</comment>
<dbReference type="Pfam" id="PF00106">
    <property type="entry name" value="adh_short"/>
    <property type="match status" value="1"/>
</dbReference>
<keyword evidence="5" id="KW-1185">Reference proteome</keyword>
<evidence type="ECO:0000256" key="1">
    <source>
        <dbReference type="ARBA" id="ARBA00006484"/>
    </source>
</evidence>
<dbReference type="EMBL" id="NAIA01000004">
    <property type="protein sequence ID" value="OWF64989.1"/>
    <property type="molecule type" value="Genomic_DNA"/>
</dbReference>
<reference evidence="4 5" key="1">
    <citation type="submission" date="2017-03" db="EMBL/GenBank/DDBJ databases">
        <title>New species Polynucleobacter sp. MWH-EgelM1-30-B4.</title>
        <authorList>
            <person name="Hahn M.W."/>
        </authorList>
    </citation>
    <scope>NUCLEOTIDE SEQUENCE [LARGE SCALE GENOMIC DNA]</scope>
    <source>
        <strain evidence="4 5">MWH-EgelM1-30-B4</strain>
    </source>
</reference>
<comment type="caution">
    <text evidence="4">The sequence shown here is derived from an EMBL/GenBank/DDBJ whole genome shotgun (WGS) entry which is preliminary data.</text>
</comment>
<dbReference type="InterPro" id="IPR002347">
    <property type="entry name" value="SDR_fam"/>
</dbReference>
<accession>A0A210RVG6</accession>
<dbReference type="Proteomes" id="UP000196880">
    <property type="component" value="Unassembled WGS sequence"/>
</dbReference>
<evidence type="ECO:0000313" key="5">
    <source>
        <dbReference type="Proteomes" id="UP000196880"/>
    </source>
</evidence>
<dbReference type="AlphaFoldDB" id="A0A210RVG6"/>
<dbReference type="PRINTS" id="PR00081">
    <property type="entry name" value="GDHRDH"/>
</dbReference>
<protein>
    <submittedName>
        <fullName evidence="4">3-oxoacyl-ACP reductase</fullName>
    </submittedName>
</protein>
<evidence type="ECO:0000256" key="2">
    <source>
        <dbReference type="ARBA" id="ARBA00023002"/>
    </source>
</evidence>
<dbReference type="PANTHER" id="PTHR43669:SF12">
    <property type="entry name" value="BLR5618 PROTEIN"/>
    <property type="match status" value="1"/>
</dbReference>
<dbReference type="InterPro" id="IPR036291">
    <property type="entry name" value="NAD(P)-bd_dom_sf"/>
</dbReference>
<dbReference type="GO" id="GO:0016491">
    <property type="term" value="F:oxidoreductase activity"/>
    <property type="evidence" value="ECO:0007669"/>
    <property type="project" value="UniProtKB-KW"/>
</dbReference>
<dbReference type="PANTHER" id="PTHR43669">
    <property type="entry name" value="5-KETO-D-GLUCONATE 5-REDUCTASE"/>
    <property type="match status" value="1"/>
</dbReference>
<dbReference type="SUPFAM" id="SSF51735">
    <property type="entry name" value="NAD(P)-binding Rossmann-fold domains"/>
    <property type="match status" value="1"/>
</dbReference>
<dbReference type="PRINTS" id="PR00080">
    <property type="entry name" value="SDRFAMILY"/>
</dbReference>
<organism evidence="4 5">
    <name type="scientific">Polynucleobacter hirudinilacicola</name>
    <dbReference type="NCBI Taxonomy" id="1743166"/>
    <lineage>
        <taxon>Bacteria</taxon>
        <taxon>Pseudomonadati</taxon>
        <taxon>Pseudomonadota</taxon>
        <taxon>Betaproteobacteria</taxon>
        <taxon>Burkholderiales</taxon>
        <taxon>Burkholderiaceae</taxon>
        <taxon>Polynucleobacter</taxon>
    </lineage>
</organism>